<keyword evidence="3" id="KW-1185">Reference proteome</keyword>
<dbReference type="PROSITE" id="PS50802">
    <property type="entry name" value="OTU"/>
    <property type="match status" value="1"/>
</dbReference>
<protein>
    <recommendedName>
        <fullName evidence="1">OTU domain-containing protein</fullName>
    </recommendedName>
</protein>
<sequence>MRLISPISSENLMQSRLGELGLQSIDVGGAGDCFFRSVSHINYYKLVNHHMHIRTAGVQFMRDNPERFIDSNIENSWLRYLNNMCIQGTWADALIIQAVADTLNVTIQIVESNQGFAPLTTVYPVQERNASSTITIGHIDECHYVSTTALQSNASISMCNELTNDTQSSINKHFIMSIYAVCFSAIKSCTYWDSSTLQALHEHACLFYEKCN</sequence>
<reference evidence="2 3" key="1">
    <citation type="submission" date="2022-05" db="EMBL/GenBank/DDBJ databases">
        <authorList>
            <consortium name="Genoscope - CEA"/>
            <person name="William W."/>
        </authorList>
    </citation>
    <scope>NUCLEOTIDE SEQUENCE [LARGE SCALE GENOMIC DNA]</scope>
</reference>
<dbReference type="Gene3D" id="3.90.70.80">
    <property type="match status" value="1"/>
</dbReference>
<dbReference type="PANTHER" id="PTHR12419:SF11">
    <property type="entry name" value="OTU DOMAIN-CONTAINING PROTEIN DDB_G0284757"/>
    <property type="match status" value="1"/>
</dbReference>
<organism evidence="2 3">
    <name type="scientific">Porites evermanni</name>
    <dbReference type="NCBI Taxonomy" id="104178"/>
    <lineage>
        <taxon>Eukaryota</taxon>
        <taxon>Metazoa</taxon>
        <taxon>Cnidaria</taxon>
        <taxon>Anthozoa</taxon>
        <taxon>Hexacorallia</taxon>
        <taxon>Scleractinia</taxon>
        <taxon>Fungiina</taxon>
        <taxon>Poritidae</taxon>
        <taxon>Porites</taxon>
    </lineage>
</organism>
<evidence type="ECO:0000313" key="3">
    <source>
        <dbReference type="Proteomes" id="UP001159427"/>
    </source>
</evidence>
<dbReference type="EMBL" id="CALNXI010000734">
    <property type="protein sequence ID" value="CAH3042032.1"/>
    <property type="molecule type" value="Genomic_DNA"/>
</dbReference>
<comment type="caution">
    <text evidence="2">The sequence shown here is derived from an EMBL/GenBank/DDBJ whole genome shotgun (WGS) entry which is preliminary data.</text>
</comment>
<dbReference type="Pfam" id="PF02338">
    <property type="entry name" value="OTU"/>
    <property type="match status" value="1"/>
</dbReference>
<dbReference type="InterPro" id="IPR050704">
    <property type="entry name" value="Peptidase_C85-like"/>
</dbReference>
<feature type="non-terminal residue" evidence="2">
    <location>
        <position position="212"/>
    </location>
</feature>
<name>A0ABN8N3G3_9CNID</name>
<evidence type="ECO:0000259" key="1">
    <source>
        <dbReference type="PROSITE" id="PS50802"/>
    </source>
</evidence>
<accession>A0ABN8N3G3</accession>
<gene>
    <name evidence="2" type="ORF">PEVE_00040388</name>
</gene>
<dbReference type="SUPFAM" id="SSF54001">
    <property type="entry name" value="Cysteine proteinases"/>
    <property type="match status" value="1"/>
</dbReference>
<dbReference type="InterPro" id="IPR003323">
    <property type="entry name" value="OTU_dom"/>
</dbReference>
<proteinExistence type="predicted"/>
<dbReference type="Proteomes" id="UP001159427">
    <property type="component" value="Unassembled WGS sequence"/>
</dbReference>
<dbReference type="InterPro" id="IPR038765">
    <property type="entry name" value="Papain-like_cys_pep_sf"/>
</dbReference>
<dbReference type="CDD" id="cd22758">
    <property type="entry name" value="OTU_232R-like"/>
    <property type="match status" value="1"/>
</dbReference>
<dbReference type="PANTHER" id="PTHR12419">
    <property type="entry name" value="OTU DOMAIN CONTAINING PROTEIN"/>
    <property type="match status" value="1"/>
</dbReference>
<feature type="domain" description="OTU" evidence="1">
    <location>
        <begin position="22"/>
        <end position="150"/>
    </location>
</feature>
<evidence type="ECO:0000313" key="2">
    <source>
        <dbReference type="EMBL" id="CAH3042032.1"/>
    </source>
</evidence>